<feature type="transmembrane region" description="Helical" evidence="1">
    <location>
        <begin position="18"/>
        <end position="38"/>
    </location>
</feature>
<feature type="transmembrane region" description="Helical" evidence="1">
    <location>
        <begin position="171"/>
        <end position="191"/>
    </location>
</feature>
<name>A0A8J3ZZF2_9ACTN</name>
<feature type="transmembrane region" description="Helical" evidence="1">
    <location>
        <begin position="85"/>
        <end position="104"/>
    </location>
</feature>
<keyword evidence="3" id="KW-1185">Reference proteome</keyword>
<dbReference type="PANTHER" id="PTHR37305">
    <property type="entry name" value="INTEGRAL MEMBRANE PROTEIN-RELATED"/>
    <property type="match status" value="1"/>
</dbReference>
<accession>A0A8J3ZZF2</accession>
<dbReference type="Proteomes" id="UP000635606">
    <property type="component" value="Unassembled WGS sequence"/>
</dbReference>
<dbReference type="EMBL" id="BOPH01000073">
    <property type="protein sequence ID" value="GIJ70161.1"/>
    <property type="molecule type" value="Genomic_DNA"/>
</dbReference>
<gene>
    <name evidence="2" type="ORF">Voc01_050780</name>
</gene>
<dbReference type="PANTHER" id="PTHR37305:SF1">
    <property type="entry name" value="MEMBRANE PROTEIN"/>
    <property type="match status" value="1"/>
</dbReference>
<dbReference type="AlphaFoldDB" id="A0A8J3ZZF2"/>
<feature type="transmembrane region" description="Helical" evidence="1">
    <location>
        <begin position="197"/>
        <end position="219"/>
    </location>
</feature>
<proteinExistence type="predicted"/>
<feature type="transmembrane region" description="Helical" evidence="1">
    <location>
        <begin position="124"/>
        <end position="151"/>
    </location>
</feature>
<dbReference type="RefSeq" id="WP_203930069.1">
    <property type="nucleotide sequence ID" value="NZ_BOPH01000073.1"/>
</dbReference>
<comment type="caution">
    <text evidence="2">The sequence shown here is derived from an EMBL/GenBank/DDBJ whole genome shotgun (WGS) entry which is preliminary data.</text>
</comment>
<sequence>MTGLIRGELLKIRTTNTWWLFGLGVIGTTALALLVNCLQADFFLNQERPDTSGMNAEDAANAVQQYESQSQVIAQAANIFTSGQFFGGLFVLMLGMLIVTNEFYHQTATATFLTTPHRSSVMAAKLVTGVAFAAVFWLVTTVMSLPTGLLFFQAQEVSNGLGEWEVQRAIIFNLLVFILWGIVGVGFGALIRNQIGAVLTGSLLYVIGTQAATIIFFLIHEYLIKEDWVLQAQVIVPAVAAQVFVSATEAFPDAPEYWVGGIVMLAYGVLCGVVGTLILRKRDIS</sequence>
<evidence type="ECO:0000313" key="3">
    <source>
        <dbReference type="Proteomes" id="UP000635606"/>
    </source>
</evidence>
<evidence type="ECO:0000313" key="2">
    <source>
        <dbReference type="EMBL" id="GIJ70161.1"/>
    </source>
</evidence>
<keyword evidence="1" id="KW-0812">Transmembrane</keyword>
<keyword evidence="1" id="KW-0472">Membrane</keyword>
<reference evidence="2" key="1">
    <citation type="submission" date="2021-01" db="EMBL/GenBank/DDBJ databases">
        <title>Whole genome shotgun sequence of Virgisporangium ochraceum NBRC 16418.</title>
        <authorList>
            <person name="Komaki H."/>
            <person name="Tamura T."/>
        </authorList>
    </citation>
    <scope>NUCLEOTIDE SEQUENCE</scope>
    <source>
        <strain evidence="2">NBRC 16418</strain>
    </source>
</reference>
<evidence type="ECO:0000256" key="1">
    <source>
        <dbReference type="SAM" id="Phobius"/>
    </source>
</evidence>
<organism evidence="2 3">
    <name type="scientific">Virgisporangium ochraceum</name>
    <dbReference type="NCBI Taxonomy" id="65505"/>
    <lineage>
        <taxon>Bacteria</taxon>
        <taxon>Bacillati</taxon>
        <taxon>Actinomycetota</taxon>
        <taxon>Actinomycetes</taxon>
        <taxon>Micromonosporales</taxon>
        <taxon>Micromonosporaceae</taxon>
        <taxon>Virgisporangium</taxon>
    </lineage>
</organism>
<keyword evidence="1" id="KW-1133">Transmembrane helix</keyword>
<protein>
    <submittedName>
        <fullName evidence="2">ABC transporter permease</fullName>
    </submittedName>
</protein>
<feature type="transmembrane region" description="Helical" evidence="1">
    <location>
        <begin position="257"/>
        <end position="279"/>
    </location>
</feature>